<comment type="caution">
    <text evidence="6">The sequence shown here is derived from an EMBL/GenBank/DDBJ whole genome shotgun (WGS) entry which is preliminary data.</text>
</comment>
<evidence type="ECO:0000259" key="5">
    <source>
        <dbReference type="PROSITE" id="PS50089"/>
    </source>
</evidence>
<accession>A0A9W9ACA6</accession>
<dbReference type="Gene3D" id="3.30.40.10">
    <property type="entry name" value="Zinc/RING finger domain, C3HC4 (zinc finger)"/>
    <property type="match status" value="1"/>
</dbReference>
<dbReference type="AlphaFoldDB" id="A0A9W9ACA6"/>
<dbReference type="SMART" id="SM00184">
    <property type="entry name" value="RING"/>
    <property type="match status" value="1"/>
</dbReference>
<name>A0A9W9ACA6_9AGAR</name>
<proteinExistence type="predicted"/>
<dbReference type="InterPro" id="IPR001841">
    <property type="entry name" value="Znf_RING"/>
</dbReference>
<dbReference type="PROSITE" id="PS50089">
    <property type="entry name" value="ZF_RING_2"/>
    <property type="match status" value="1"/>
</dbReference>
<evidence type="ECO:0000256" key="3">
    <source>
        <dbReference type="ARBA" id="ARBA00022833"/>
    </source>
</evidence>
<dbReference type="Proteomes" id="UP001150238">
    <property type="component" value="Unassembled WGS sequence"/>
</dbReference>
<dbReference type="GO" id="GO:0008270">
    <property type="term" value="F:zinc ion binding"/>
    <property type="evidence" value="ECO:0007669"/>
    <property type="project" value="UniProtKB-KW"/>
</dbReference>
<sequence length="172" mass="19933">MLIVHPSSCCDVCLDPYSWQEETTLKEPYAIPCGHIFCKECLERTATATCPLCRKRFNRDSIKKLHMDALPGSDDSSIVQKLIMAWDDEVEVVNTLEEVERWLQNQESPALTQLKKVQADFQKLKERKAEDRFRIKRLETSLMHLQRSNVHDRDMGLAMEASFSTTIEELET</sequence>
<evidence type="ECO:0000313" key="7">
    <source>
        <dbReference type="Proteomes" id="UP001150238"/>
    </source>
</evidence>
<reference evidence="6" key="2">
    <citation type="journal article" date="2023" name="Proc. Natl. Acad. Sci. U.S.A.">
        <title>A global phylogenomic analysis of the shiitake genus Lentinula.</title>
        <authorList>
            <person name="Sierra-Patev S."/>
            <person name="Min B."/>
            <person name="Naranjo-Ortiz M."/>
            <person name="Looney B."/>
            <person name="Konkel Z."/>
            <person name="Slot J.C."/>
            <person name="Sakamoto Y."/>
            <person name="Steenwyk J.L."/>
            <person name="Rokas A."/>
            <person name="Carro J."/>
            <person name="Camarero S."/>
            <person name="Ferreira P."/>
            <person name="Molpeceres G."/>
            <person name="Ruiz-Duenas F.J."/>
            <person name="Serrano A."/>
            <person name="Henrissat B."/>
            <person name="Drula E."/>
            <person name="Hughes K.W."/>
            <person name="Mata J.L."/>
            <person name="Ishikawa N.K."/>
            <person name="Vargas-Isla R."/>
            <person name="Ushijima S."/>
            <person name="Smith C.A."/>
            <person name="Donoghue J."/>
            <person name="Ahrendt S."/>
            <person name="Andreopoulos W."/>
            <person name="He G."/>
            <person name="LaButti K."/>
            <person name="Lipzen A."/>
            <person name="Ng V."/>
            <person name="Riley R."/>
            <person name="Sandor L."/>
            <person name="Barry K."/>
            <person name="Martinez A.T."/>
            <person name="Xiao Y."/>
            <person name="Gibbons J.G."/>
            <person name="Terashima K."/>
            <person name="Grigoriev I.V."/>
            <person name="Hibbett D."/>
        </authorList>
    </citation>
    <scope>NUCLEOTIDE SEQUENCE</scope>
    <source>
        <strain evidence="6">Sp2 HRB7682 ss15</strain>
    </source>
</reference>
<keyword evidence="1" id="KW-0479">Metal-binding</keyword>
<evidence type="ECO:0000256" key="4">
    <source>
        <dbReference type="PROSITE-ProRule" id="PRU00175"/>
    </source>
</evidence>
<feature type="domain" description="RING-type" evidence="5">
    <location>
        <begin position="10"/>
        <end position="54"/>
    </location>
</feature>
<evidence type="ECO:0000313" key="6">
    <source>
        <dbReference type="EMBL" id="KAJ4478684.1"/>
    </source>
</evidence>
<dbReference type="EMBL" id="JANVFS010000017">
    <property type="protein sequence ID" value="KAJ4478684.1"/>
    <property type="molecule type" value="Genomic_DNA"/>
</dbReference>
<dbReference type="InterPro" id="IPR027370">
    <property type="entry name" value="Znf-RING_euk"/>
</dbReference>
<keyword evidence="3" id="KW-0862">Zinc</keyword>
<organism evidence="6 7">
    <name type="scientific">Lentinula lateritia</name>
    <dbReference type="NCBI Taxonomy" id="40482"/>
    <lineage>
        <taxon>Eukaryota</taxon>
        <taxon>Fungi</taxon>
        <taxon>Dikarya</taxon>
        <taxon>Basidiomycota</taxon>
        <taxon>Agaricomycotina</taxon>
        <taxon>Agaricomycetes</taxon>
        <taxon>Agaricomycetidae</taxon>
        <taxon>Agaricales</taxon>
        <taxon>Marasmiineae</taxon>
        <taxon>Omphalotaceae</taxon>
        <taxon>Lentinula</taxon>
    </lineage>
</organism>
<keyword evidence="2 4" id="KW-0863">Zinc-finger</keyword>
<dbReference type="Pfam" id="PF13445">
    <property type="entry name" value="zf-RING_UBOX"/>
    <property type="match status" value="1"/>
</dbReference>
<protein>
    <recommendedName>
        <fullName evidence="5">RING-type domain-containing protein</fullName>
    </recommendedName>
</protein>
<evidence type="ECO:0000256" key="1">
    <source>
        <dbReference type="ARBA" id="ARBA00022723"/>
    </source>
</evidence>
<gene>
    <name evidence="6" type="ORF">C8J55DRAFT_81181</name>
</gene>
<dbReference type="PROSITE" id="PS00518">
    <property type="entry name" value="ZF_RING_1"/>
    <property type="match status" value="1"/>
</dbReference>
<dbReference type="InterPro" id="IPR017907">
    <property type="entry name" value="Znf_RING_CS"/>
</dbReference>
<reference evidence="6" key="1">
    <citation type="submission" date="2022-08" db="EMBL/GenBank/DDBJ databases">
        <authorList>
            <consortium name="DOE Joint Genome Institute"/>
            <person name="Min B."/>
            <person name="Riley R."/>
            <person name="Sierra-Patev S."/>
            <person name="Naranjo-Ortiz M."/>
            <person name="Looney B."/>
            <person name="Konkel Z."/>
            <person name="Slot J.C."/>
            <person name="Sakamoto Y."/>
            <person name="Steenwyk J.L."/>
            <person name="Rokas A."/>
            <person name="Carro J."/>
            <person name="Camarero S."/>
            <person name="Ferreira P."/>
            <person name="Molpeceres G."/>
            <person name="Ruiz-Duenas F.J."/>
            <person name="Serrano A."/>
            <person name="Henrissat B."/>
            <person name="Drula E."/>
            <person name="Hughes K.W."/>
            <person name="Mata J.L."/>
            <person name="Ishikawa N.K."/>
            <person name="Vargas-Isla R."/>
            <person name="Ushijima S."/>
            <person name="Smith C.A."/>
            <person name="Ahrendt S."/>
            <person name="Andreopoulos W."/>
            <person name="He G."/>
            <person name="Labutti K."/>
            <person name="Lipzen A."/>
            <person name="Ng V."/>
            <person name="Sandor L."/>
            <person name="Barry K."/>
            <person name="Martinez A.T."/>
            <person name="Xiao Y."/>
            <person name="Gibbons J.G."/>
            <person name="Terashima K."/>
            <person name="Hibbett D.S."/>
            <person name="Grigoriev I.V."/>
        </authorList>
    </citation>
    <scope>NUCLEOTIDE SEQUENCE</scope>
    <source>
        <strain evidence="6">Sp2 HRB7682 ss15</strain>
    </source>
</reference>
<dbReference type="InterPro" id="IPR013083">
    <property type="entry name" value="Znf_RING/FYVE/PHD"/>
</dbReference>
<dbReference type="SUPFAM" id="SSF57850">
    <property type="entry name" value="RING/U-box"/>
    <property type="match status" value="1"/>
</dbReference>
<evidence type="ECO:0000256" key="2">
    <source>
        <dbReference type="ARBA" id="ARBA00022771"/>
    </source>
</evidence>